<sequence>MTAGIGIEGDIVPNFIERVPSREFSVPAAAKTDVCLRKVQQCEEPSAREAFVRRCLPGEYAIKIVEKKFIQDASCVDDGSLFAEWPFLCCRTCLAFEKEVQNRGNRVITERLMLAKMDHPKIATGPET</sequence>
<gene>
    <name evidence="1" type="ORF">AK812_SmicGene32737</name>
</gene>
<dbReference type="Proteomes" id="UP000186817">
    <property type="component" value="Unassembled WGS sequence"/>
</dbReference>
<organism evidence="1 2">
    <name type="scientific">Symbiodinium microadriaticum</name>
    <name type="common">Dinoflagellate</name>
    <name type="synonym">Zooxanthella microadriatica</name>
    <dbReference type="NCBI Taxonomy" id="2951"/>
    <lineage>
        <taxon>Eukaryota</taxon>
        <taxon>Sar</taxon>
        <taxon>Alveolata</taxon>
        <taxon>Dinophyceae</taxon>
        <taxon>Suessiales</taxon>
        <taxon>Symbiodiniaceae</taxon>
        <taxon>Symbiodinium</taxon>
    </lineage>
</organism>
<dbReference type="AlphaFoldDB" id="A0A1Q9CTD2"/>
<comment type="caution">
    <text evidence="1">The sequence shown here is derived from an EMBL/GenBank/DDBJ whole genome shotgun (WGS) entry which is preliminary data.</text>
</comment>
<proteinExistence type="predicted"/>
<dbReference type="EMBL" id="LSRX01000930">
    <property type="protein sequence ID" value="OLP86188.1"/>
    <property type="molecule type" value="Genomic_DNA"/>
</dbReference>
<evidence type="ECO:0000313" key="2">
    <source>
        <dbReference type="Proteomes" id="UP000186817"/>
    </source>
</evidence>
<name>A0A1Q9CTD2_SYMMI</name>
<accession>A0A1Q9CTD2</accession>
<keyword evidence="2" id="KW-1185">Reference proteome</keyword>
<reference evidence="1 2" key="1">
    <citation type="submission" date="2016-02" db="EMBL/GenBank/DDBJ databases">
        <title>Genome analysis of coral dinoflagellate symbionts highlights evolutionary adaptations to a symbiotic lifestyle.</title>
        <authorList>
            <person name="Aranda M."/>
            <person name="Li Y."/>
            <person name="Liew Y.J."/>
            <person name="Baumgarten S."/>
            <person name="Simakov O."/>
            <person name="Wilson M."/>
            <person name="Piel J."/>
            <person name="Ashoor H."/>
            <person name="Bougouffa S."/>
            <person name="Bajic V.B."/>
            <person name="Ryu T."/>
            <person name="Ravasi T."/>
            <person name="Bayer T."/>
            <person name="Micklem G."/>
            <person name="Kim H."/>
            <person name="Bhak J."/>
            <person name="Lajeunesse T.C."/>
            <person name="Voolstra C.R."/>
        </authorList>
    </citation>
    <scope>NUCLEOTIDE SEQUENCE [LARGE SCALE GENOMIC DNA]</scope>
    <source>
        <strain evidence="1 2">CCMP2467</strain>
    </source>
</reference>
<evidence type="ECO:0000313" key="1">
    <source>
        <dbReference type="EMBL" id="OLP86188.1"/>
    </source>
</evidence>
<protein>
    <submittedName>
        <fullName evidence="1">Uncharacterized protein</fullName>
    </submittedName>
</protein>